<dbReference type="EMBL" id="CP064936">
    <property type="protein sequence ID" value="QQA00155.1"/>
    <property type="molecule type" value="Genomic_DNA"/>
</dbReference>
<organism evidence="2 3">
    <name type="scientific">Treponema peruense</name>
    <dbReference type="NCBI Taxonomy" id="2787628"/>
    <lineage>
        <taxon>Bacteria</taxon>
        <taxon>Pseudomonadati</taxon>
        <taxon>Spirochaetota</taxon>
        <taxon>Spirochaetia</taxon>
        <taxon>Spirochaetales</taxon>
        <taxon>Treponemataceae</taxon>
        <taxon>Treponema</taxon>
    </lineage>
</organism>
<reference evidence="2 3" key="1">
    <citation type="submission" date="2020-11" db="EMBL/GenBank/DDBJ databases">
        <title>Treponema Peruensis nv. sp., first commensal Treponema isolated from human feces.</title>
        <authorList>
            <person name="Belkhou C."/>
            <person name="Raes J."/>
        </authorList>
    </citation>
    <scope>NUCLEOTIDE SEQUENCE [LARGE SCALE GENOMIC DNA]</scope>
    <source>
        <strain evidence="2 3">RCC2812</strain>
    </source>
</reference>
<dbReference type="InterPro" id="IPR015943">
    <property type="entry name" value="WD40/YVTN_repeat-like_dom_sf"/>
</dbReference>
<dbReference type="InterPro" id="IPR058094">
    <property type="entry name" value="Ig-like_OmpL47-like"/>
</dbReference>
<dbReference type="Gene3D" id="3.30.1920.20">
    <property type="match status" value="1"/>
</dbReference>
<keyword evidence="1" id="KW-0732">Signal</keyword>
<accession>A0A7T3RBS1</accession>
<evidence type="ECO:0000313" key="2">
    <source>
        <dbReference type="EMBL" id="QQA00155.1"/>
    </source>
</evidence>
<sequence>MVQIYKKIILIFTLVQSLFCSFLFASDFQGEDKDNLVYIDITDCKAKYVQDNTAWVKGNSMRFNASTYSAKGWTTRDRSGPNYSNNRLTFSCAFDVTFILTWQKANPSIDAKVYYDNKVSVPVFSTSAPLINGKFTDKESVSLNVRIPTDICDVPSVAGCGISSIKYYKDGNPYTPPFLSNFSSTVPTVTFDTQGNHSFSVCVTDMLGNTTTVTKYISIDSQSPVSSGIIDSSNGEWSTSDVKLVASAADSISGIDLNSWKNSFGSGRSLNISKEGIHNVQFSICDFAGNKLDFPVKTVRIDKTKPLLSVSEDSGGVWKKKINVMASASDSLSGVDNESWAYSLDGKNFVKGNSVIIKEHGIHSVVFKVRDIAGNESRCSVFNLKVDSVPPELSFTAQKFVSSDSLLLKNFTVKDSISQKPSVFLIMDSLPKKQIFVSQNEYSLDISSLKEGLHEVSVEADDGCGNISKQSISFVKDKTPPVLKDVEFISAGKRIVSGDYLVADSDTDLNTVNPSFSLTTSINAEEKKVCGQEGISCFYYILNGKKAVATVNPDFSIDSFVEGRNIIGFYAVDNAGNKSSVKEFVFIKNSAVPLEPSVKSSTHKMSYNSKEGSREKTACISINGGTANSDISDIVWSFYKGSLNSSGKINESSLVVYKNMSDIKTGGKLREEIYFENLDDNMEGEFYCFRAYSVGKNGRCSRAAEYVFRIDTSPPKNFTMWLTPQIDSAKWYSESSVNINWCQGTDNTGIKNFAYSVKPVLQSESVSEPEWIEIENNGLMKKKITVFESSEISLKIFDKAGNEDVLVQKCLIDVVPPEFATGKGSVQWSGKTYVSESSQNMDDAKIQWGDVSDRGSGMDYILIDYGAGNNVTLSATVKEAVLKDLDENKSYCINVYAFDKAGNSSKKMFILAGKHMREDETFEFDFNQNIKGICVSGKMRQSVSGENFEVVNASLSVPGMLSVDCENKKIESVPLDVSKIKISEGEIQECVAVEPSLKNKYTVSACNWEFQCRSFGFTISEGFVFYDVSYFQETSSGRNQEIYFDKVTAGFPAEFVPESKAAKTNLLSVKTDTFTVKDIDSVQLSDEKKYFNGNAYVVPAKLNIVNSENEKKIPLHNISVSVDNKSLHAETDSAKSFYITENNIRMCIADAFVLSSCINVNTASFVVKNSSGDFFDIYVHDFVLDESSGKADFSYSNFTFRNEKGDIVDKINFGNVYIKSEDVHFDSNGKIVCSGSLTDGENEICSVSDIYFDAGQIDFSESKINSVSSSVFGFPLEISDASVVAVNGKCGLLVKKGFITAFDKKIAVGGLCVNTCDFNDIICESEILFDFELHTDYGTYIRFDKGTVSKNGVTCNLQIPVPLSENPVCVNSVLLESDGSFSARRKYSDDEVPVKVFYGNYSFAVREFVFDGKSFLVEKGFLDCSKLNLMYDGKRQDSITFTGAEFTYTSMTASPEFEESGLSYVSGNWELSINKMFFVSGALQCSGSVYKEFEEGELYLAFNSFVVKPDGSFLSGLSTSVKEENILVINSIPVYICSSRFIQESENNSLVQCSSPVLDFQMSGIDSIILGNTKISCDGSIESDAVYRDFVFDSANGYSVNASGVKLDNSGIGFKGILVSTEISGCCEYNDFRIRFFADGSVFPDSQSGDTFTYEYAGWEIEGVGFSNDGEYTIIEENYVTFRDVRFNLGRIKFDADGQALTVVNEQNVKISFSSQNDILYETKLTKNGIVAGFRVSMPSSLGSQTFDYPGVKIFPDGSCSSSGSIKGFSFELGMAEFEIGGISLSSNGLMLIDCNIFFSGIDDGVSVSIGKLFIENGCIVNMEQASVTPFEIWNCWFSIENFGITGNGISLSAWMTLPSDFPGILSERRIYVKELFIDWTNGLEKIDATATGEYVIPLFGDWKIAFSEFNVFANNNDAGLGFKQCGLILPPGFAVSKVSVSDIKMNLSSGTVLFDSICAETDIDFTFGGVSFSFDELTVHSSGSVGFHGGASFDDEKFPEFLRSVKIPDAYLEFASDGSINECRVAAQNIHGTIGSGIYALAVKNADILFEKDSEEKFILDVSGEAGFTEHAPKDLANLSLKIDEFIVDANSGTIRSFKAGAYGMAFSFGGVRLCDAGAYVATSCEDEGFVSFTGNLVLPDALPGDLGGTKVSLDEFTLGLDGSVKAFSASYITDEVLSLLKGLYLKKTNILAQYTGSDVLFKIDSGIFLDEKTFPSGLGGTSLDAKLSFDSTGLLDLDASCSLSDRVILNTLVTRNAWIGIRKTENSSIEVSLTGNLSFAPETKLPQAVASSTFVIDVLKFNSSGTLLDLKASASAGNFGLFNAVRIVSPKLFLLKGTAGDIIVDVGGGLEITAAGVPDSLKNSKLNIKTLRFSTTKGMLSFNAALTSPVKFTVLQGLDLTLKSLSLSSSGFTCSALSEMKFQGPMKGVSFLLNNFAMSWNGKILDINGGLDSMDIEIAGFKGSIEKLNFIKDDKCSDGFAICLKKCKVVFPANMGSLSGTSMEVENASFKNGKFTGVFAVSVLEINIAGFALKIQSPRFDFSDNSIKFSSVKLVGPALLNSSMIALSNVKINPSSGLSFSGGGFSLPDFSLGGKIGFSRVRAEFGNNNGIWSVYGTARMSVPNAGEMAALISFTNPSSEYPIGLKRAYFSFETAKGVIGIPIGTTGLYMSGIRGGLAYGAPDEVPSDIRHMFKKGIRIQLGLTVADKTGGSLVKMTPDTWIDVENLTWAFKGNLTVLKGSLNLSANASAVFSRAGLSTEVNVNLTFIKGRIELYIFGRNGRTMFSGTGNVGLSLEKGSLYHTSFKIFWKRITIDIPPCKINLGNTGVEFGDFSNGKRGFKASAYFDGFGTFGVFVSDNGMKIGDVSTYKIVRPANSFSNRSGNYSLNYEKQNYNMPLSQFNLNVNETVESGINNHPFKVSENLHSRIISEEESGQGLYFERNIIQKNEKAKARLDRIVFVCAYAEGNPTFKAVSPSGHIYIAGDENVETYYYEDCVMFTVLSPENGDWNFIVEGIEKGMYSVDALTVEKKAEIVLDSPSGEINTDGAVLVSGRIVSGYTKKVRLNAYSEETGTYVNLAEVDVNEDGSFVENISIEQLADANYTLGVSAFDSSGIPEQVSCFSPLIHLNRENAVLNPPSEFRVWKNSDGECIFEWDENILGNIRGYVLEISDEETTLIDAGKVSAYTTSIPKGNFSARIKTVDVYGRESNFSKEISFDSESVSKKINLPVIEKNPDAIILRSGETDSFGIKTSVNNFEETDDAYSYFYGTVDKINMDGTGYDASEFIKANFDSSVKIERDTAGLVCYVSVSERCTPGKYILQGKIFNRGNPSLEDDYSIGINVEYPKLAIYRTEPSVITEECGPDLYVYGEGFVNGSRYYLDGSELFAEESEVAYVKSKHLVYSGDLMSNKSRILRIENPSGDCAEYCIPVSKDIWTFEPCQEKLVLAPGQSGILPVDFTGNANSADAPVFRIEGLCDGLEVRLPDVISSGVEEFVFTAADTTVPGTYDVKFTDESGESMYVTVQIVSEINEVNPCIASVVPFSAYAGDEVCVYGSNFNQESVLLLDGRSIAVSEINSSCIKFKVPDEMSSGKLRVKNGEYYSDEYLFYVLERGFSIQCKPSVSLADGIVSDVRLFVAGSRQSVELSVCVPDYAPFTAELQKKTVVPDCENSLKLIPKKEFKSGEWQIVVSGKSDNFNSYASVIVKTCGLPKIDDSAVYDATVNIPYRAALYCDSEYPADSFFVESGNLPSGLSLDENGIVYGVPERIENTCATIGVLYNGGYSVTKEVNFVVKDNSWTCSSVRSDKNQTVGFDIPSEFVRKWSLNLNTQINQILACDSTLIFVGEKSVSSYTLSANLRWKREFESSVSDAQISGNYLFVLFSDNSVCWFDYRMPAVDFRSENVLHFVSGDNSVLFIEKNKITELNSNTGEKLAEKNICLEDAFYSNGQFYGILPAGKEVVSLEDTGKHILLDSSITGTAGGYGKTVLVTESSVYTVDQNLKIQKQSSCMQNSKSFVSVTDDSVYVLADDSLYDFDSETLELNRKICEGVRAFATAENKIVVLLDSGIAALNKYDGNVIWKDKALASDFILYNKQIFVSCTNGEIVCAGGELNKFLPQTEIEFIPRSPDGVNGWYKNIPSVKINCTDKDGYVAETKVNVSGLWESYENTITPDRTEARIGAYGIDNSGQTGPAVYSEYKSDNVPPEVSVSLEGEKTDSGWYDGSVYVSLSGSDNLSGIDFMELNGEVYSSPVLISEEGIAEFEYYALDIAGNESERKSIFINIDIDVPSIDLEVRNSVSSAVVSAKGYDKASGIKRIEYKEKDGVIKEYKSSLLIMDGGQHDFEFRSVDNTGKTSEWKKVSVFVWESLRKKDDLILFPKINGVKRSVERSMKKASFMKYLSETGISSSDIPGYILESETISWSKNDLCMKERKSIDFYISRDSFVYLICDRDFLPGKDFVFQKNIGMKSALFTAKILSGTFVSFDVGENKHIPVVGAVDVPELSVALFNGKVADLNYLKKGYFTTYNAGESILLSAKIFGEGVSTVPMTGTWFVISGNSKIPLGGNIYRIPLVREDKKVKFVYELRSPAGTLENYSVMQVDVKGMNHITDAWDLSLTENFIWR</sequence>
<name>A0A7T3RBS1_9SPIR</name>
<feature type="signal peptide" evidence="1">
    <location>
        <begin position="1"/>
        <end position="25"/>
    </location>
</feature>
<dbReference type="Proteomes" id="UP000595224">
    <property type="component" value="Chromosome"/>
</dbReference>
<keyword evidence="3" id="KW-1185">Reference proteome</keyword>
<gene>
    <name evidence="2" type="ORF">IWA51_07650</name>
</gene>
<dbReference type="RefSeq" id="WP_198442002.1">
    <property type="nucleotide sequence ID" value="NZ_CBCSHE010000001.1"/>
</dbReference>
<dbReference type="Gene3D" id="2.130.10.10">
    <property type="entry name" value="YVTN repeat-like/Quinoprotein amine dehydrogenase"/>
    <property type="match status" value="1"/>
</dbReference>
<dbReference type="InterPro" id="IPR013783">
    <property type="entry name" value="Ig-like_fold"/>
</dbReference>
<dbReference type="NCBIfam" id="NF047446">
    <property type="entry name" value="barrel_OmpL47"/>
    <property type="match status" value="1"/>
</dbReference>
<dbReference type="Gene3D" id="2.60.40.10">
    <property type="entry name" value="Immunoglobulins"/>
    <property type="match status" value="1"/>
</dbReference>
<evidence type="ECO:0000313" key="3">
    <source>
        <dbReference type="Proteomes" id="UP000595224"/>
    </source>
</evidence>
<evidence type="ECO:0000256" key="1">
    <source>
        <dbReference type="SAM" id="SignalP"/>
    </source>
</evidence>
<feature type="chain" id="PRO_5032969040" evidence="1">
    <location>
        <begin position="26"/>
        <end position="4625"/>
    </location>
</feature>
<protein>
    <submittedName>
        <fullName evidence="2">Uncharacterized protein</fullName>
    </submittedName>
</protein>
<dbReference type="KEGG" id="tper:IWA51_07650"/>
<dbReference type="SUPFAM" id="SSF81296">
    <property type="entry name" value="E set domains"/>
    <property type="match status" value="1"/>
</dbReference>
<proteinExistence type="predicted"/>
<dbReference type="InterPro" id="IPR014756">
    <property type="entry name" value="Ig_E-set"/>
</dbReference>